<dbReference type="AlphaFoldDB" id="I3ZBH6"/>
<protein>
    <submittedName>
        <fullName evidence="1">Uncharacterized protein</fullName>
    </submittedName>
</protein>
<reference evidence="1 2" key="1">
    <citation type="submission" date="2012-06" db="EMBL/GenBank/DDBJ databases">
        <title>Complete genome of Terriglobus roseus DSM 18391.</title>
        <authorList>
            <consortium name="US DOE Joint Genome Institute (JGI-PGF)"/>
            <person name="Lucas S."/>
            <person name="Copeland A."/>
            <person name="Lapidus A."/>
            <person name="Glavina del Rio T."/>
            <person name="Dalin E."/>
            <person name="Tice H."/>
            <person name="Bruce D."/>
            <person name="Goodwin L."/>
            <person name="Pitluck S."/>
            <person name="Peters L."/>
            <person name="Mikhailova N."/>
            <person name="Munk A.C.C."/>
            <person name="Kyrpides N."/>
            <person name="Mavromatis K."/>
            <person name="Ivanova N."/>
            <person name="Brettin T."/>
            <person name="Detter J.C."/>
            <person name="Han C."/>
            <person name="Larimer F."/>
            <person name="Land M."/>
            <person name="Hauser L."/>
            <person name="Markowitz V."/>
            <person name="Cheng J.-F."/>
            <person name="Hugenholtz P."/>
            <person name="Woyke T."/>
            <person name="Wu D."/>
            <person name="Brambilla E."/>
            <person name="Klenk H.-P."/>
            <person name="Eisen J.A."/>
        </authorList>
    </citation>
    <scope>NUCLEOTIDE SEQUENCE [LARGE SCALE GENOMIC DNA]</scope>
    <source>
        <strain evidence="2">DSM 18391 / NRRL B-41598 / KBS 63</strain>
    </source>
</reference>
<dbReference type="OrthoDB" id="121473at2"/>
<gene>
    <name evidence="1" type="ordered locus">Terro_0245</name>
</gene>
<evidence type="ECO:0000313" key="1">
    <source>
        <dbReference type="EMBL" id="AFL86594.1"/>
    </source>
</evidence>
<sequence length="88" mass="9983">MFVRRLSVECVDAAGIASPCPVKAIDSFCMRNFTNDAVFDDTLPVGDGLLEAGLRVPLDLLEERMTDWFRRKRYLAEGDTLRVTEMVR</sequence>
<accession>I3ZBH6</accession>
<dbReference type="EMBL" id="CP003379">
    <property type="protein sequence ID" value="AFL86594.1"/>
    <property type="molecule type" value="Genomic_DNA"/>
</dbReference>
<organism evidence="1 2">
    <name type="scientific">Terriglobus roseus (strain DSM 18391 / NRRL B-41598 / KBS 63)</name>
    <dbReference type="NCBI Taxonomy" id="926566"/>
    <lineage>
        <taxon>Bacteria</taxon>
        <taxon>Pseudomonadati</taxon>
        <taxon>Acidobacteriota</taxon>
        <taxon>Terriglobia</taxon>
        <taxon>Terriglobales</taxon>
        <taxon>Acidobacteriaceae</taxon>
        <taxon>Terriglobus</taxon>
    </lineage>
</organism>
<proteinExistence type="predicted"/>
<dbReference type="HOGENOM" id="CLU_2479280_0_0_0"/>
<dbReference type="STRING" id="926566.Terro_0245"/>
<name>I3ZBH6_TERRK</name>
<dbReference type="KEGG" id="trs:Terro_0245"/>
<dbReference type="Proteomes" id="UP000006056">
    <property type="component" value="Chromosome"/>
</dbReference>
<dbReference type="eggNOG" id="ENOG50343WT">
    <property type="taxonomic scope" value="Bacteria"/>
</dbReference>
<evidence type="ECO:0000313" key="2">
    <source>
        <dbReference type="Proteomes" id="UP000006056"/>
    </source>
</evidence>
<keyword evidence="2" id="KW-1185">Reference proteome</keyword>